<accession>A0A6J4JZC6</accession>
<feature type="transmembrane region" description="Helical" evidence="1">
    <location>
        <begin position="319"/>
        <end position="337"/>
    </location>
</feature>
<dbReference type="Pfam" id="PF13672">
    <property type="entry name" value="PP2C_2"/>
    <property type="match status" value="1"/>
</dbReference>
<dbReference type="GO" id="GO:0004722">
    <property type="term" value="F:protein serine/threonine phosphatase activity"/>
    <property type="evidence" value="ECO:0007669"/>
    <property type="project" value="InterPro"/>
</dbReference>
<dbReference type="PROSITE" id="PS51746">
    <property type="entry name" value="PPM_2"/>
    <property type="match status" value="1"/>
</dbReference>
<dbReference type="CDD" id="cd00143">
    <property type="entry name" value="PP2Cc"/>
    <property type="match status" value="1"/>
</dbReference>
<keyword evidence="1" id="KW-0812">Transmembrane</keyword>
<dbReference type="PANTHER" id="PTHR47992">
    <property type="entry name" value="PROTEIN PHOSPHATASE"/>
    <property type="match status" value="1"/>
</dbReference>
<evidence type="ECO:0000259" key="2">
    <source>
        <dbReference type="PROSITE" id="PS51746"/>
    </source>
</evidence>
<dbReference type="SMART" id="SM00332">
    <property type="entry name" value="PP2Cc"/>
    <property type="match status" value="1"/>
</dbReference>
<evidence type="ECO:0000313" key="3">
    <source>
        <dbReference type="EMBL" id="CAA9291157.1"/>
    </source>
</evidence>
<reference evidence="3" key="1">
    <citation type="submission" date="2020-02" db="EMBL/GenBank/DDBJ databases">
        <authorList>
            <person name="Meier V. D."/>
        </authorList>
    </citation>
    <scope>NUCLEOTIDE SEQUENCE</scope>
    <source>
        <strain evidence="3">AVDCRST_MAG56</strain>
    </source>
</reference>
<keyword evidence="1" id="KW-1133">Transmembrane helix</keyword>
<dbReference type="InterPro" id="IPR036457">
    <property type="entry name" value="PPM-type-like_dom_sf"/>
</dbReference>
<keyword evidence="1" id="KW-0472">Membrane</keyword>
<dbReference type="SUPFAM" id="SSF81606">
    <property type="entry name" value="PP2C-like"/>
    <property type="match status" value="1"/>
</dbReference>
<dbReference type="InterPro" id="IPR015655">
    <property type="entry name" value="PP2C"/>
</dbReference>
<dbReference type="SMART" id="SM00331">
    <property type="entry name" value="PP2C_SIG"/>
    <property type="match status" value="1"/>
</dbReference>
<organism evidence="3">
    <name type="scientific">uncultured Cytophagales bacterium</name>
    <dbReference type="NCBI Taxonomy" id="158755"/>
    <lineage>
        <taxon>Bacteria</taxon>
        <taxon>Pseudomonadati</taxon>
        <taxon>Bacteroidota</taxon>
        <taxon>Sphingobacteriia</taxon>
        <taxon>Sphingobacteriales</taxon>
        <taxon>environmental samples</taxon>
    </lineage>
</organism>
<gene>
    <name evidence="3" type="ORF">AVDCRST_MAG56-4585</name>
</gene>
<evidence type="ECO:0000256" key="1">
    <source>
        <dbReference type="SAM" id="Phobius"/>
    </source>
</evidence>
<proteinExistence type="predicted"/>
<name>A0A6J4JZC6_9SPHI</name>
<dbReference type="AlphaFoldDB" id="A0A6J4JZC6"/>
<dbReference type="Gene3D" id="3.60.40.10">
    <property type="entry name" value="PPM-type phosphatase domain"/>
    <property type="match status" value="1"/>
</dbReference>
<sequence>MTVRVAALTDVGQLREHNEDNFLVCADLAEGNWFLVETPYALSEAGTLLAVADGMGGENAGEVASALAVEAIKEFFSNLPAAPGAGGAQVTQWLRQAILFAHGRIVEHSRRNPACEGMGTTILLVWVLGPTAYVGWSGDSRCYLYRQGEGLRILSDDHSVVWELVQSGRLNEEEAESHPESHIITQSLGDSRHPPRPDVLVQPLLPHDKLLLCSDGLNGMLTSEQIGQIMGRNEPPGELCKTFIDAANRQGGEDNITVVMLEVLTGRNGGSTDPDAAAAQAAPPDFLVTKPNGTITPKTIRTLRRKPLPGAPTARQSRWLAVAGVGLVVLLLVALWTNGRGQRGSSPAVPTNRYPAEANAGNRQEVRPAAAPFILSEAKLHDVTPPLLALLDRYRNAMGRIQALREKVEREGDATTAVPEATALSGKAESLPGAAALLAVRDSAAAFDVLRRVINSRARLDRLEGGMQALDEELVLVEGRLRKIDGEEKQ</sequence>
<feature type="domain" description="PPM-type phosphatase" evidence="2">
    <location>
        <begin position="4"/>
        <end position="263"/>
    </location>
</feature>
<dbReference type="InterPro" id="IPR001932">
    <property type="entry name" value="PPM-type_phosphatase-like_dom"/>
</dbReference>
<dbReference type="EMBL" id="CADCTQ010000384">
    <property type="protein sequence ID" value="CAA9291157.1"/>
    <property type="molecule type" value="Genomic_DNA"/>
</dbReference>
<protein>
    <submittedName>
        <fullName evidence="3">Protein serine/threonine phosphatase PrpC, regulation of stationary phase</fullName>
    </submittedName>
</protein>